<dbReference type="Proteomes" id="UP000037035">
    <property type="component" value="Unassembled WGS sequence"/>
</dbReference>
<reference evidence="2 3" key="1">
    <citation type="submission" date="2015-08" db="EMBL/GenBank/DDBJ databases">
        <title>Next Generation Sequencing and Analysis of the Genome of Puccinia sorghi L Schw, the Causal Agent of Maize Common Rust.</title>
        <authorList>
            <person name="Rochi L."/>
            <person name="Burguener G."/>
            <person name="Darino M."/>
            <person name="Turjanski A."/>
            <person name="Kreff E."/>
            <person name="Dieguez M.J."/>
            <person name="Sacco F."/>
        </authorList>
    </citation>
    <scope>NUCLEOTIDE SEQUENCE [LARGE SCALE GENOMIC DNA]</scope>
    <source>
        <strain evidence="2 3">RO10H11247</strain>
    </source>
</reference>
<keyword evidence="3" id="KW-1185">Reference proteome</keyword>
<evidence type="ECO:0000313" key="2">
    <source>
        <dbReference type="EMBL" id="KNZ62436.1"/>
    </source>
</evidence>
<comment type="caution">
    <text evidence="2">The sequence shown here is derived from an EMBL/GenBank/DDBJ whole genome shotgun (WGS) entry which is preliminary data.</text>
</comment>
<dbReference type="AlphaFoldDB" id="A0A0L6VNZ5"/>
<evidence type="ECO:0000256" key="1">
    <source>
        <dbReference type="SAM" id="Phobius"/>
    </source>
</evidence>
<feature type="transmembrane region" description="Helical" evidence="1">
    <location>
        <begin position="544"/>
        <end position="563"/>
    </location>
</feature>
<evidence type="ECO:0000313" key="3">
    <source>
        <dbReference type="Proteomes" id="UP000037035"/>
    </source>
</evidence>
<organism evidence="2 3">
    <name type="scientific">Puccinia sorghi</name>
    <dbReference type="NCBI Taxonomy" id="27349"/>
    <lineage>
        <taxon>Eukaryota</taxon>
        <taxon>Fungi</taxon>
        <taxon>Dikarya</taxon>
        <taxon>Basidiomycota</taxon>
        <taxon>Pucciniomycotina</taxon>
        <taxon>Pucciniomycetes</taxon>
        <taxon>Pucciniales</taxon>
        <taxon>Pucciniaceae</taxon>
        <taxon>Puccinia</taxon>
    </lineage>
</organism>
<keyword evidence="1" id="KW-1133">Transmembrane helix</keyword>
<dbReference type="VEuPathDB" id="FungiDB:VP01_126g2"/>
<accession>A0A0L6VNZ5</accession>
<feature type="transmembrane region" description="Helical" evidence="1">
    <location>
        <begin position="570"/>
        <end position="591"/>
    </location>
</feature>
<keyword evidence="1" id="KW-0812">Transmembrane</keyword>
<dbReference type="EMBL" id="LAVV01002999">
    <property type="protein sequence ID" value="KNZ62436.1"/>
    <property type="molecule type" value="Genomic_DNA"/>
</dbReference>
<gene>
    <name evidence="2" type="ORF">VP01_126g2</name>
</gene>
<sequence length="704" mass="80351">MVEELRGRGQAVEIIFSFILYMKEYKIHDYYIITGYPYGLDIIIFKKGSPLIQHKLYTYVIKIHKLLPEHFSSPSSHLYRLDTTKIQYTSNLTYGNTSVMALANNGPLVRSGSGESREPQHLSAGKGAETWLSLQGDRESLRGDRESLRGDRYTEKKKHAQLPAVDMQKVPQSFCCYSNHYPKRIQPSFDEQSLCRLHSDCAKTSTNANSERACGFNICPHDIMNDLEYVLTDCRYYCNINPAEISSLIILCTYIIYRFYVLICCTVHSNNYFNNACGTLSSEKQIKYNYTLQAFGYCGVSLRLTHLFHHLLISLSWLHPTEVNERVFCIYRNYFWKALAFKSSLRINECDHSGYCGALDLAIGNTTCPLWQQVEYECRVCHLLKRPRSKGHNPRGDLIKGSYALRGTDEQDARHGSQAKTQQDEDLLRSSFNIDQLGFQLYFSAAKPRLSHLDWGKVQKTFCFFCSNIMQYSNVESAVIIMAGGKKNNQSLDSGIVTSNKMRYEITYAILGENKKEHCTNRFQTEAYLSAIQVSVLITWLPPLSKSFTLASLTLSLIFSYLIPKLLNSIVCLHVFFFCRLLLSQILLAASLSYSSIYFFSSTVLGIILCLCFSLLIPPAILLLIEYIVQCCSPLEVRQHVSRKVCRSTSLKYFIIVHQDLLSFVWPDALLLELSVLPSFLKWIQQLSFCRMPKSKGNGEGIGD</sequence>
<name>A0A0L6VNZ5_9BASI</name>
<proteinExistence type="predicted"/>
<keyword evidence="1" id="KW-0472">Membrane</keyword>
<protein>
    <submittedName>
        <fullName evidence="2">Uncharacterized protein</fullName>
    </submittedName>
</protein>
<feature type="transmembrane region" description="Helical" evidence="1">
    <location>
        <begin position="597"/>
        <end position="625"/>
    </location>
</feature>